<evidence type="ECO:0000256" key="1">
    <source>
        <dbReference type="SAM" id="Phobius"/>
    </source>
</evidence>
<keyword evidence="3" id="KW-1185">Reference proteome</keyword>
<dbReference type="Proteomes" id="UP001458946">
    <property type="component" value="Unassembled WGS sequence"/>
</dbReference>
<comment type="caution">
    <text evidence="2">The sequence shown here is derived from an EMBL/GenBank/DDBJ whole genome shotgun (WGS) entry which is preliminary data.</text>
</comment>
<gene>
    <name evidence="2" type="ORF">Dxin01_00756</name>
</gene>
<keyword evidence="1" id="KW-1133">Transmembrane helix</keyword>
<dbReference type="EMBL" id="BAABRN010000006">
    <property type="protein sequence ID" value="GAA5501025.1"/>
    <property type="molecule type" value="Genomic_DNA"/>
</dbReference>
<keyword evidence="1" id="KW-0812">Transmembrane</keyword>
<evidence type="ECO:0000313" key="3">
    <source>
        <dbReference type="Proteomes" id="UP001458946"/>
    </source>
</evidence>
<proteinExistence type="predicted"/>
<feature type="transmembrane region" description="Helical" evidence="1">
    <location>
        <begin position="73"/>
        <end position="98"/>
    </location>
</feature>
<sequence>MTTTYRTRRTLLSGFRPLFRVWSMWSVWKGALNRATGASKSGLMLLGAVMLLVDLARYVFAIALLIASLVVGAVAGVVMLFGFIVASLFGASVGMAFAQRGDQGTGSTPDLWR</sequence>
<reference evidence="2 3" key="1">
    <citation type="submission" date="2024-02" db="EMBL/GenBank/DDBJ databases">
        <title>Deinococcus xinjiangensis NBRC 107630.</title>
        <authorList>
            <person name="Ichikawa N."/>
            <person name="Katano-Makiyama Y."/>
            <person name="Hidaka K."/>
        </authorList>
    </citation>
    <scope>NUCLEOTIDE SEQUENCE [LARGE SCALE GENOMIC DNA]</scope>
    <source>
        <strain evidence="2 3">NBRC 107630</strain>
    </source>
</reference>
<accession>A0ABP9V917</accession>
<feature type="transmembrane region" description="Helical" evidence="1">
    <location>
        <begin position="43"/>
        <end position="67"/>
    </location>
</feature>
<name>A0ABP9V917_9DEIO</name>
<protein>
    <submittedName>
        <fullName evidence="2">Uncharacterized protein</fullName>
    </submittedName>
</protein>
<keyword evidence="1" id="KW-0472">Membrane</keyword>
<evidence type="ECO:0000313" key="2">
    <source>
        <dbReference type="EMBL" id="GAA5501025.1"/>
    </source>
</evidence>
<organism evidence="2 3">
    <name type="scientific">Deinococcus xinjiangensis</name>
    <dbReference type="NCBI Taxonomy" id="457454"/>
    <lineage>
        <taxon>Bacteria</taxon>
        <taxon>Thermotogati</taxon>
        <taxon>Deinococcota</taxon>
        <taxon>Deinococci</taxon>
        <taxon>Deinococcales</taxon>
        <taxon>Deinococcaceae</taxon>
        <taxon>Deinococcus</taxon>
    </lineage>
</organism>